<proteinExistence type="predicted"/>
<evidence type="ECO:0000259" key="1">
    <source>
        <dbReference type="Pfam" id="PF12146"/>
    </source>
</evidence>
<keyword evidence="2" id="KW-0378">Hydrolase</keyword>
<dbReference type="PANTHER" id="PTHR11614">
    <property type="entry name" value="PHOSPHOLIPASE-RELATED"/>
    <property type="match status" value="1"/>
</dbReference>
<protein>
    <submittedName>
        <fullName evidence="2">Alpha/beta hydrolase</fullName>
    </submittedName>
</protein>
<dbReference type="RefSeq" id="WP_124738511.1">
    <property type="nucleotide sequence ID" value="NZ_CP034086.1"/>
</dbReference>
<dbReference type="EMBL" id="CP034086">
    <property type="protein sequence ID" value="AZG76746.1"/>
    <property type="molecule type" value="Genomic_DNA"/>
</dbReference>
<sequence length="315" mass="35111">MRELVASPGNPIPEGAAVYILKTRDGRRLRAAAFPCSGSARGTVALFQGHNEFIEKYFETIEELRSRRLDVVALDWRGQAGSERELADPRKGHIDDFSQYQRDLEVFISQVLSDRPQPWFALAHSMGAAILLDAAHAGKTPFQRFVLTAPMIDLANLRFPRGSRWLADTLDMCGLGGMYIPGGTGASFIEKPFEGNLLTTDRVRFERNAAILRVAPQLAIGDPTIGWVNAAFRLMRGFESPDYARRIRATILMFGCGREMIVANAAIERFAQNLDSGVVAMVPGAKHELMMERDEFRSQFWRGFDAFIPGEARVS</sequence>
<dbReference type="SUPFAM" id="SSF53474">
    <property type="entry name" value="alpha/beta-Hydrolases"/>
    <property type="match status" value="1"/>
</dbReference>
<dbReference type="Gene3D" id="3.40.50.1820">
    <property type="entry name" value="alpha/beta hydrolase"/>
    <property type="match status" value="1"/>
</dbReference>
<dbReference type="KEGG" id="mros:EHO51_08410"/>
<feature type="domain" description="Serine aminopeptidase S33" evidence="1">
    <location>
        <begin position="39"/>
        <end position="294"/>
    </location>
</feature>
<dbReference type="InterPro" id="IPR051044">
    <property type="entry name" value="MAG_DAG_Lipase"/>
</dbReference>
<accession>A0A3G8M491</accession>
<dbReference type="Proteomes" id="UP000273982">
    <property type="component" value="Chromosome"/>
</dbReference>
<dbReference type="InterPro" id="IPR022742">
    <property type="entry name" value="Hydrolase_4"/>
</dbReference>
<organism evidence="2 3">
    <name type="scientific">Methylocystis rosea</name>
    <dbReference type="NCBI Taxonomy" id="173366"/>
    <lineage>
        <taxon>Bacteria</taxon>
        <taxon>Pseudomonadati</taxon>
        <taxon>Pseudomonadota</taxon>
        <taxon>Alphaproteobacteria</taxon>
        <taxon>Hyphomicrobiales</taxon>
        <taxon>Methylocystaceae</taxon>
        <taxon>Methylocystis</taxon>
    </lineage>
</organism>
<dbReference type="InterPro" id="IPR029058">
    <property type="entry name" value="AB_hydrolase_fold"/>
</dbReference>
<dbReference type="Pfam" id="PF12146">
    <property type="entry name" value="Hydrolase_4"/>
    <property type="match status" value="1"/>
</dbReference>
<evidence type="ECO:0000313" key="2">
    <source>
        <dbReference type="EMBL" id="AZG76746.1"/>
    </source>
</evidence>
<dbReference type="GO" id="GO:0016787">
    <property type="term" value="F:hydrolase activity"/>
    <property type="evidence" value="ECO:0007669"/>
    <property type="project" value="UniProtKB-KW"/>
</dbReference>
<evidence type="ECO:0000313" key="3">
    <source>
        <dbReference type="Proteomes" id="UP000273982"/>
    </source>
</evidence>
<dbReference type="AlphaFoldDB" id="A0A3G8M491"/>
<name>A0A3G8M491_9HYPH</name>
<reference evidence="2 3" key="1">
    <citation type="submission" date="2018-11" db="EMBL/GenBank/DDBJ databases">
        <title>Genome squencing of methanotrophic bacteria isolated from alkaline groundwater in Korea.</title>
        <authorList>
            <person name="Nguyen L.N."/>
        </authorList>
    </citation>
    <scope>NUCLEOTIDE SEQUENCE [LARGE SCALE GENOMIC DNA]</scope>
    <source>
        <strain evidence="2 3">GW6</strain>
    </source>
</reference>
<gene>
    <name evidence="2" type="ORF">EHO51_08410</name>
</gene>